<comment type="caution">
    <text evidence="1">The sequence shown here is derived from an EMBL/GenBank/DDBJ whole genome shotgun (WGS) entry which is preliminary data.</text>
</comment>
<protein>
    <submittedName>
        <fullName evidence="1">Alpha/beta-hydrolase</fullName>
    </submittedName>
</protein>
<gene>
    <name evidence="1" type="ORF">BV25DRAFT_1872308</name>
</gene>
<dbReference type="EMBL" id="MU277242">
    <property type="protein sequence ID" value="KAI0057861.1"/>
    <property type="molecule type" value="Genomic_DNA"/>
</dbReference>
<proteinExistence type="predicted"/>
<evidence type="ECO:0000313" key="1">
    <source>
        <dbReference type="EMBL" id="KAI0057861.1"/>
    </source>
</evidence>
<evidence type="ECO:0000313" key="2">
    <source>
        <dbReference type="Proteomes" id="UP000814140"/>
    </source>
</evidence>
<reference evidence="1" key="1">
    <citation type="submission" date="2021-03" db="EMBL/GenBank/DDBJ databases">
        <authorList>
            <consortium name="DOE Joint Genome Institute"/>
            <person name="Ahrendt S."/>
            <person name="Looney B.P."/>
            <person name="Miyauchi S."/>
            <person name="Morin E."/>
            <person name="Drula E."/>
            <person name="Courty P.E."/>
            <person name="Chicoki N."/>
            <person name="Fauchery L."/>
            <person name="Kohler A."/>
            <person name="Kuo A."/>
            <person name="Labutti K."/>
            <person name="Pangilinan J."/>
            <person name="Lipzen A."/>
            <person name="Riley R."/>
            <person name="Andreopoulos W."/>
            <person name="He G."/>
            <person name="Johnson J."/>
            <person name="Barry K.W."/>
            <person name="Grigoriev I.V."/>
            <person name="Nagy L."/>
            <person name="Hibbett D."/>
            <person name="Henrissat B."/>
            <person name="Matheny P.B."/>
            <person name="Labbe J."/>
            <person name="Martin F."/>
        </authorList>
    </citation>
    <scope>NUCLEOTIDE SEQUENCE</scope>
    <source>
        <strain evidence="1">HHB10654</strain>
    </source>
</reference>
<reference evidence="1" key="2">
    <citation type="journal article" date="2022" name="New Phytol.">
        <title>Evolutionary transition to the ectomycorrhizal habit in the genomes of a hyperdiverse lineage of mushroom-forming fungi.</title>
        <authorList>
            <person name="Looney B."/>
            <person name="Miyauchi S."/>
            <person name="Morin E."/>
            <person name="Drula E."/>
            <person name="Courty P.E."/>
            <person name="Kohler A."/>
            <person name="Kuo A."/>
            <person name="LaButti K."/>
            <person name="Pangilinan J."/>
            <person name="Lipzen A."/>
            <person name="Riley R."/>
            <person name="Andreopoulos W."/>
            <person name="He G."/>
            <person name="Johnson J."/>
            <person name="Nolan M."/>
            <person name="Tritt A."/>
            <person name="Barry K.W."/>
            <person name="Grigoriev I.V."/>
            <person name="Nagy L.G."/>
            <person name="Hibbett D."/>
            <person name="Henrissat B."/>
            <person name="Matheny P.B."/>
            <person name="Labbe J."/>
            <person name="Martin F.M."/>
        </authorList>
    </citation>
    <scope>NUCLEOTIDE SEQUENCE</scope>
    <source>
        <strain evidence="1">HHB10654</strain>
    </source>
</reference>
<dbReference type="Proteomes" id="UP000814140">
    <property type="component" value="Unassembled WGS sequence"/>
</dbReference>
<sequence length="736" mass="81953">MSTVREFNLKVGSDRFTPKDLIELERPGAGVANAAGDLVLVPVSKYSFEEKKNHKSIFIAPLESSVSPVEVPLAKGGETFWLNTHTVGHVVADEGGKTSSLYAISVQFTTESLTPEPPVKVGSFPTSSATNFRYAAKAGVLVFSDYVFSDGNLTSVRKNDEEWEKRGNSAFVYDETYERHWDTWGGPKRPSLFTVKVFQDPGRTWHFGEHFINVLDGTGHHSPVEPFGGTDDFDISGSHVVYTAKDPKLPEAWHTKQNVYIIDFAGIEKPRELTSGKQGATHNPVFNPQGNTVAWLELDEDGYESDRAKIVIYDLVKDVRYTLTQPWDRSPDSLAFSLDSQFLYLTAGDHARNKVFVLPVPPTPDVSTTHPALPPYYTTPQPLTSSGAATGLQTLHNGRLIFSRSSLQGPNDVFIIRGLRALEAELEKTQSLAAWKGGPEQITKFTEKALAGKSLGAPEDFYFEGAEGKTIHGYVVKPKGWKEGQKKKYPVLLLIHGGPQGAWDDRWSTRWNPNIFAQQGYFTVAINPTGSTTFGQDLTDAIAKDWGGKPFVDLQKGWAFALNKYPEIDADRAVAAGASWGGYAINWIQGHPEYGFGFKALVCHDGVFDATYGGYATDELFFFNHEWGGRPWDPEAKALLHKFNPTNFVDKWSTPQLVIHGSKDYRLPETDGIGAFHALKQQGVPARLVIFPDENHWVLNHGNSLKWHYEVFRWFDLYVGKDNERDEGSEVVQLKD</sequence>
<accession>A0ACB8SQ44</accession>
<keyword evidence="2" id="KW-1185">Reference proteome</keyword>
<name>A0ACB8SQ44_9AGAM</name>
<organism evidence="1 2">
    <name type="scientific">Artomyces pyxidatus</name>
    <dbReference type="NCBI Taxonomy" id="48021"/>
    <lineage>
        <taxon>Eukaryota</taxon>
        <taxon>Fungi</taxon>
        <taxon>Dikarya</taxon>
        <taxon>Basidiomycota</taxon>
        <taxon>Agaricomycotina</taxon>
        <taxon>Agaricomycetes</taxon>
        <taxon>Russulales</taxon>
        <taxon>Auriscalpiaceae</taxon>
        <taxon>Artomyces</taxon>
    </lineage>
</organism>